<dbReference type="HOGENOM" id="CLU_3068983_0_0_1"/>
<evidence type="ECO:0000313" key="2">
    <source>
        <dbReference type="Proteomes" id="UP000008984"/>
    </source>
</evidence>
<keyword evidence="2" id="KW-1185">Reference proteome</keyword>
<accession>G0RXD3</accession>
<dbReference type="RefSeq" id="XP_006969900.1">
    <property type="nucleotide sequence ID" value="XM_006969838.1"/>
</dbReference>
<name>G0RXD3_HYPJQ</name>
<protein>
    <submittedName>
        <fullName evidence="1">Predicted protein</fullName>
    </submittedName>
</protein>
<sequence length="53" mass="6328">MPKKVTYYKSLKVSYIKFKSIYNLKSSFLIKIYYSLIIKKISLNTIIKHIILV</sequence>
<organism evidence="2">
    <name type="scientific">Hypocrea jecorina (strain QM6a)</name>
    <name type="common">Trichoderma reesei</name>
    <dbReference type="NCBI Taxonomy" id="431241"/>
    <lineage>
        <taxon>Eukaryota</taxon>
        <taxon>Fungi</taxon>
        <taxon>Dikarya</taxon>
        <taxon>Ascomycota</taxon>
        <taxon>Pezizomycotina</taxon>
        <taxon>Sordariomycetes</taxon>
        <taxon>Hypocreomycetidae</taxon>
        <taxon>Hypocreales</taxon>
        <taxon>Hypocreaceae</taxon>
        <taxon>Trichoderma</taxon>
    </lineage>
</organism>
<dbReference type="Proteomes" id="UP000008984">
    <property type="component" value="Unassembled WGS sequence"/>
</dbReference>
<proteinExistence type="predicted"/>
<reference evidence="1 2" key="1">
    <citation type="journal article" date="2008" name="Nat. Biotechnol.">
        <title>Genome sequencing and analysis of the biomass-degrading fungus Trichoderma reesei (syn. Hypocrea jecorina).</title>
        <authorList>
            <person name="Martinez D."/>
            <person name="Berka R.M."/>
            <person name="Henrissat B."/>
            <person name="Saloheimo M."/>
            <person name="Arvas M."/>
            <person name="Baker S.E."/>
            <person name="Chapman J."/>
            <person name="Chertkov O."/>
            <person name="Coutinho P.M."/>
            <person name="Cullen D."/>
            <person name="Danchin E.G."/>
            <person name="Grigoriev I.V."/>
            <person name="Harris P."/>
            <person name="Jackson M."/>
            <person name="Kubicek C.P."/>
            <person name="Han C.S."/>
            <person name="Ho I."/>
            <person name="Larrondo L.F."/>
            <person name="de Leon A.L."/>
            <person name="Magnuson J.K."/>
            <person name="Merino S."/>
            <person name="Misra M."/>
            <person name="Nelson B."/>
            <person name="Putnam N."/>
            <person name="Robbertse B."/>
            <person name="Salamov A.A."/>
            <person name="Schmoll M."/>
            <person name="Terry A."/>
            <person name="Thayer N."/>
            <person name="Westerholm-Parvinen A."/>
            <person name="Schoch C.L."/>
            <person name="Yao J."/>
            <person name="Barabote R."/>
            <person name="Nelson M.A."/>
            <person name="Detter C."/>
            <person name="Bruce D."/>
            <person name="Kuske C.R."/>
            <person name="Xie G."/>
            <person name="Richardson P."/>
            <person name="Rokhsar D.S."/>
            <person name="Lucas S.M."/>
            <person name="Rubin E.M."/>
            <person name="Dunn-Coleman N."/>
            <person name="Ward M."/>
            <person name="Brettin T.S."/>
        </authorList>
    </citation>
    <scope>NUCLEOTIDE SEQUENCE [LARGE SCALE GENOMIC DNA]</scope>
    <source>
        <strain evidence="1 2">QM6a</strain>
    </source>
</reference>
<gene>
    <name evidence="1" type="ORF">TRIREDRAFT_112558</name>
</gene>
<dbReference type="AlphaFoldDB" id="G0RXD3"/>
<evidence type="ECO:0000313" key="1">
    <source>
        <dbReference type="EMBL" id="EGR44178.1"/>
    </source>
</evidence>
<dbReference type="GeneID" id="18482600"/>
<dbReference type="KEGG" id="tre:TRIREDRAFT_112558"/>
<dbReference type="VEuPathDB" id="FungiDB:TRIREDRAFT_112558"/>
<dbReference type="EMBL" id="GL985099">
    <property type="protein sequence ID" value="EGR44178.1"/>
    <property type="molecule type" value="Genomic_DNA"/>
</dbReference>